<dbReference type="EMBL" id="JACEFO010001646">
    <property type="protein sequence ID" value="KAF8726983.1"/>
    <property type="molecule type" value="Genomic_DNA"/>
</dbReference>
<protein>
    <recommendedName>
        <fullName evidence="3">Acid phosphatase</fullName>
    </recommendedName>
</protein>
<dbReference type="Proteomes" id="UP000636709">
    <property type="component" value="Unassembled WGS sequence"/>
</dbReference>
<keyword evidence="2" id="KW-1185">Reference proteome</keyword>
<reference evidence="1" key="1">
    <citation type="submission" date="2020-07" db="EMBL/GenBank/DDBJ databases">
        <title>Genome sequence and genetic diversity analysis of an under-domesticated orphan crop, white fonio (Digitaria exilis).</title>
        <authorList>
            <person name="Bennetzen J.L."/>
            <person name="Chen S."/>
            <person name="Ma X."/>
            <person name="Wang X."/>
            <person name="Yssel A.E.J."/>
            <person name="Chaluvadi S.R."/>
            <person name="Johnson M."/>
            <person name="Gangashetty P."/>
            <person name="Hamidou F."/>
            <person name="Sanogo M.D."/>
            <person name="Zwaenepoel A."/>
            <person name="Wallace J."/>
            <person name="Van De Peer Y."/>
            <person name="Van Deynze A."/>
        </authorList>
    </citation>
    <scope>NUCLEOTIDE SEQUENCE</scope>
    <source>
        <tissue evidence="1">Leaves</tissue>
    </source>
</reference>
<dbReference type="PANTHER" id="PTHR31284:SF33">
    <property type="entry name" value="STEM 28 KDA GLYCOPROTEIN"/>
    <property type="match status" value="1"/>
</dbReference>
<dbReference type="OrthoDB" id="59415at2759"/>
<dbReference type="InterPro" id="IPR005519">
    <property type="entry name" value="Acid_phosphat_B-like"/>
</dbReference>
<dbReference type="Pfam" id="PF03767">
    <property type="entry name" value="Acid_phosphat_B"/>
    <property type="match status" value="1"/>
</dbReference>
<sequence length="110" mass="12042">MAYLCSYFKSSSRCCSCQPLAAIDPLFPIRARCAPKTYTLSLLSLSSDALPLRPSSLGSSVVPYKSGERQKLVDAGHLIVGNMGDQWSDLLGTPEAYRTFKVPDPMYYVA</sequence>
<dbReference type="AlphaFoldDB" id="A0A835F349"/>
<dbReference type="InterPro" id="IPR023214">
    <property type="entry name" value="HAD_sf"/>
</dbReference>
<organism evidence="1 2">
    <name type="scientific">Digitaria exilis</name>
    <dbReference type="NCBI Taxonomy" id="1010633"/>
    <lineage>
        <taxon>Eukaryota</taxon>
        <taxon>Viridiplantae</taxon>
        <taxon>Streptophyta</taxon>
        <taxon>Embryophyta</taxon>
        <taxon>Tracheophyta</taxon>
        <taxon>Spermatophyta</taxon>
        <taxon>Magnoliopsida</taxon>
        <taxon>Liliopsida</taxon>
        <taxon>Poales</taxon>
        <taxon>Poaceae</taxon>
        <taxon>PACMAD clade</taxon>
        <taxon>Panicoideae</taxon>
        <taxon>Panicodae</taxon>
        <taxon>Paniceae</taxon>
        <taxon>Anthephorinae</taxon>
        <taxon>Digitaria</taxon>
    </lineage>
</organism>
<gene>
    <name evidence="1" type="ORF">HU200_019472</name>
</gene>
<accession>A0A835F349</accession>
<evidence type="ECO:0008006" key="3">
    <source>
        <dbReference type="Google" id="ProtNLM"/>
    </source>
</evidence>
<dbReference type="Gene3D" id="3.40.50.1000">
    <property type="entry name" value="HAD superfamily/HAD-like"/>
    <property type="match status" value="1"/>
</dbReference>
<evidence type="ECO:0000313" key="2">
    <source>
        <dbReference type="Proteomes" id="UP000636709"/>
    </source>
</evidence>
<dbReference type="PANTHER" id="PTHR31284">
    <property type="entry name" value="ACID PHOSPHATASE-LIKE PROTEIN"/>
    <property type="match status" value="1"/>
</dbReference>
<comment type="caution">
    <text evidence="1">The sequence shown here is derived from an EMBL/GenBank/DDBJ whole genome shotgun (WGS) entry which is preliminary data.</text>
</comment>
<evidence type="ECO:0000313" key="1">
    <source>
        <dbReference type="EMBL" id="KAF8726983.1"/>
    </source>
</evidence>
<name>A0A835F349_9POAL</name>
<proteinExistence type="predicted"/>